<feature type="region of interest" description="Disordered" evidence="1">
    <location>
        <begin position="22"/>
        <end position="104"/>
    </location>
</feature>
<feature type="compositionally biased region" description="Basic and acidic residues" evidence="1">
    <location>
        <begin position="242"/>
        <end position="268"/>
    </location>
</feature>
<evidence type="ECO:0000313" key="2">
    <source>
        <dbReference type="EMBL" id="KAJ8339027.1"/>
    </source>
</evidence>
<evidence type="ECO:0000313" key="3">
    <source>
        <dbReference type="Proteomes" id="UP001152622"/>
    </source>
</evidence>
<evidence type="ECO:0000256" key="1">
    <source>
        <dbReference type="SAM" id="MobiDB-lite"/>
    </source>
</evidence>
<organism evidence="2 3">
    <name type="scientific">Synaphobranchus kaupii</name>
    <name type="common">Kaup's arrowtooth eel</name>
    <dbReference type="NCBI Taxonomy" id="118154"/>
    <lineage>
        <taxon>Eukaryota</taxon>
        <taxon>Metazoa</taxon>
        <taxon>Chordata</taxon>
        <taxon>Craniata</taxon>
        <taxon>Vertebrata</taxon>
        <taxon>Euteleostomi</taxon>
        <taxon>Actinopterygii</taxon>
        <taxon>Neopterygii</taxon>
        <taxon>Teleostei</taxon>
        <taxon>Anguilliformes</taxon>
        <taxon>Synaphobranchidae</taxon>
        <taxon>Synaphobranchus</taxon>
    </lineage>
</organism>
<dbReference type="EMBL" id="JAINUF010000017">
    <property type="protein sequence ID" value="KAJ8339027.1"/>
    <property type="molecule type" value="Genomic_DNA"/>
</dbReference>
<keyword evidence="3" id="KW-1185">Reference proteome</keyword>
<gene>
    <name evidence="2" type="ORF">SKAU_G00358130</name>
</gene>
<comment type="caution">
    <text evidence="2">The sequence shown here is derived from an EMBL/GenBank/DDBJ whole genome shotgun (WGS) entry which is preliminary data.</text>
</comment>
<feature type="compositionally biased region" description="Low complexity" evidence="1">
    <location>
        <begin position="183"/>
        <end position="207"/>
    </location>
</feature>
<feature type="compositionally biased region" description="Basic and acidic residues" evidence="1">
    <location>
        <begin position="145"/>
        <end position="161"/>
    </location>
</feature>
<dbReference type="AlphaFoldDB" id="A0A9Q1EHS7"/>
<proteinExistence type="predicted"/>
<feature type="region of interest" description="Disordered" evidence="1">
    <location>
        <begin position="125"/>
        <end position="268"/>
    </location>
</feature>
<dbReference type="Proteomes" id="UP001152622">
    <property type="component" value="Chromosome 17"/>
</dbReference>
<protein>
    <submittedName>
        <fullName evidence="2">Uncharacterized protein</fullName>
    </submittedName>
</protein>
<reference evidence="2" key="1">
    <citation type="journal article" date="2023" name="Science">
        <title>Genome structures resolve the early diversification of teleost fishes.</title>
        <authorList>
            <person name="Parey E."/>
            <person name="Louis A."/>
            <person name="Montfort J."/>
            <person name="Bouchez O."/>
            <person name="Roques C."/>
            <person name="Iampietro C."/>
            <person name="Lluch J."/>
            <person name="Castinel A."/>
            <person name="Donnadieu C."/>
            <person name="Desvignes T."/>
            <person name="Floi Bucao C."/>
            <person name="Jouanno E."/>
            <person name="Wen M."/>
            <person name="Mejri S."/>
            <person name="Dirks R."/>
            <person name="Jansen H."/>
            <person name="Henkel C."/>
            <person name="Chen W.J."/>
            <person name="Zahm M."/>
            <person name="Cabau C."/>
            <person name="Klopp C."/>
            <person name="Thompson A.W."/>
            <person name="Robinson-Rechavi M."/>
            <person name="Braasch I."/>
            <person name="Lecointre G."/>
            <person name="Bobe J."/>
            <person name="Postlethwait J.H."/>
            <person name="Berthelot C."/>
            <person name="Roest Crollius H."/>
            <person name="Guiguen Y."/>
        </authorList>
    </citation>
    <scope>NUCLEOTIDE SEQUENCE</scope>
    <source>
        <strain evidence="2">WJC10195</strain>
    </source>
</reference>
<accession>A0A9Q1EHS7</accession>
<name>A0A9Q1EHS7_SYNKA</name>
<sequence>MMKYKLSFKWFGSLSNLSFRRSSDKADSKSAPKHHGSLSEASVGETSVDDMDLCPHSANYGRSSDLYSHMGTIPRPSLKKKQKSMKGSKKAKGKAELHRTLSQKQTGDYVCDSPLLLALSTQRMQSYDGPPRPQPTADSGPAEKPSTETDLKMDSPAEEKMAAVQSRTSLNPDPPGKPKSPGKRSQPAGLPTSAPTPTASSTLTSHANSVKVAREVCPSRGQNEDLAGSSHPAAPPKMTCPGRKEVHSDTVKREQLQDKDLMIEPETR</sequence>
<feature type="compositionally biased region" description="Basic residues" evidence="1">
    <location>
        <begin position="77"/>
        <end position="92"/>
    </location>
</feature>
<dbReference type="OrthoDB" id="9395392at2759"/>